<evidence type="ECO:0000313" key="3">
    <source>
        <dbReference type="Proteomes" id="UP000030437"/>
    </source>
</evidence>
<gene>
    <name evidence="2" type="ORF">CD32_09005</name>
</gene>
<dbReference type="AlphaFoldDB" id="A0A0A3IPI7"/>
<dbReference type="SUPFAM" id="SSF56281">
    <property type="entry name" value="Metallo-hydrolase/oxidoreductase"/>
    <property type="match status" value="1"/>
</dbReference>
<organism evidence="2 3">
    <name type="scientific">Lysinibacillus odysseyi 34hs-1 = NBRC 100172</name>
    <dbReference type="NCBI Taxonomy" id="1220589"/>
    <lineage>
        <taxon>Bacteria</taxon>
        <taxon>Bacillati</taxon>
        <taxon>Bacillota</taxon>
        <taxon>Bacilli</taxon>
        <taxon>Bacillales</taxon>
        <taxon>Bacillaceae</taxon>
        <taxon>Lysinibacillus</taxon>
    </lineage>
</organism>
<dbReference type="InterPro" id="IPR050662">
    <property type="entry name" value="Sec-metab_biosynth-thioest"/>
</dbReference>
<reference evidence="2 3" key="1">
    <citation type="submission" date="2014-02" db="EMBL/GenBank/DDBJ databases">
        <title>Draft genome sequence of Lysinibacillus odysseyi NBRC 100172.</title>
        <authorList>
            <person name="Zhang F."/>
            <person name="Wang G."/>
            <person name="Zhang L."/>
        </authorList>
    </citation>
    <scope>NUCLEOTIDE SEQUENCE [LARGE SCALE GENOMIC DNA]</scope>
    <source>
        <strain evidence="2 3">NBRC 100172</strain>
    </source>
</reference>
<dbReference type="InterPro" id="IPR036866">
    <property type="entry name" value="RibonucZ/Hydroxyglut_hydro"/>
</dbReference>
<accession>A0A0A3IPI7</accession>
<dbReference type="eggNOG" id="COG0491">
    <property type="taxonomic scope" value="Bacteria"/>
</dbReference>
<dbReference type="OrthoDB" id="235784at2"/>
<feature type="domain" description="Metallo-beta-lactamase" evidence="1">
    <location>
        <begin position="31"/>
        <end position="200"/>
    </location>
</feature>
<dbReference type="Gene3D" id="3.60.15.10">
    <property type="entry name" value="Ribonuclease Z/Hydroxyacylglutathione hydrolase-like"/>
    <property type="match status" value="1"/>
</dbReference>
<dbReference type="RefSeq" id="WP_036153688.1">
    <property type="nucleotide sequence ID" value="NZ_AVCX01000007.1"/>
</dbReference>
<sequence length="270" mass="30520">MIKVEKSSEIKKENDVLMAKCTANVPGSPMSVYSFNIDGILIDTGSSSLLEEFKPYFHEADFDAVYITHFHEDHTGNAAYLQKELDIPVFIHSSSASFTPKPFQIPIYRQVVWGNSAPFSSTALGETFTSRNHTWDVIETPGHTKDHVAFYNRDIGAMFTGDLFISPKVKVVLAEENILNTRASLKKLLAYDFEDMYCCHAGYVKEGKKLLQLKIEYIDELENKVLTLAKQGKDVHEITAELFPTPYPIISISHTEWSPVHMVRVILNRG</sequence>
<dbReference type="Pfam" id="PF00753">
    <property type="entry name" value="Lactamase_B"/>
    <property type="match status" value="1"/>
</dbReference>
<keyword evidence="3" id="KW-1185">Reference proteome</keyword>
<protein>
    <recommendedName>
        <fullName evidence="1">Metallo-beta-lactamase domain-containing protein</fullName>
    </recommendedName>
</protein>
<dbReference type="STRING" id="1220589.CD32_09005"/>
<evidence type="ECO:0000259" key="1">
    <source>
        <dbReference type="SMART" id="SM00849"/>
    </source>
</evidence>
<evidence type="ECO:0000313" key="2">
    <source>
        <dbReference type="EMBL" id="KGR85365.1"/>
    </source>
</evidence>
<comment type="caution">
    <text evidence="2">The sequence shown here is derived from an EMBL/GenBank/DDBJ whole genome shotgun (WGS) entry which is preliminary data.</text>
</comment>
<dbReference type="InterPro" id="IPR001279">
    <property type="entry name" value="Metallo-B-lactamas"/>
</dbReference>
<name>A0A0A3IPI7_9BACI</name>
<dbReference type="Proteomes" id="UP000030437">
    <property type="component" value="Unassembled WGS sequence"/>
</dbReference>
<dbReference type="SMART" id="SM00849">
    <property type="entry name" value="Lactamase_B"/>
    <property type="match status" value="1"/>
</dbReference>
<dbReference type="EMBL" id="JPVP01000054">
    <property type="protein sequence ID" value="KGR85365.1"/>
    <property type="molecule type" value="Genomic_DNA"/>
</dbReference>
<proteinExistence type="predicted"/>
<dbReference type="PANTHER" id="PTHR23131">
    <property type="entry name" value="ENDORIBONUCLEASE LACTB2"/>
    <property type="match status" value="1"/>
</dbReference>